<gene>
    <name evidence="2" type="ORF">SAMN05443377_10798</name>
</gene>
<dbReference type="OrthoDB" id="9796920at2"/>
<sequence length="187" mass="20110">MTHGEADTKATTTGVFDALHPLAAAQHPELLAPPVFEALHLVPEAVVFEIDPDLSDTEVMCEALGLPLHVMGNAVLVAGRRAGQERRCCAMTLGDRRVDVNGCVRHRLDVRKASFAPLEEATGTTGMEYGGITPVGLDAKWPVWLDESVRDVEWLCIGSGVRRSKLVLHGSSLLNLPGAQLVEGLTR</sequence>
<name>A0A1H9RI28_9ACTN</name>
<dbReference type="AlphaFoldDB" id="A0A1H9RI28"/>
<dbReference type="RefSeq" id="WP_091968689.1">
    <property type="nucleotide sequence ID" value="NZ_FOGZ01000007.1"/>
</dbReference>
<dbReference type="EMBL" id="FOGZ01000007">
    <property type="protein sequence ID" value="SER72461.1"/>
    <property type="molecule type" value="Genomic_DNA"/>
</dbReference>
<dbReference type="Gene3D" id="3.90.960.10">
    <property type="entry name" value="YbaK/aminoacyl-tRNA synthetase-associated domain"/>
    <property type="match status" value="1"/>
</dbReference>
<dbReference type="InterPro" id="IPR036754">
    <property type="entry name" value="YbaK/aa-tRNA-synt-asso_dom_sf"/>
</dbReference>
<dbReference type="Proteomes" id="UP000198815">
    <property type="component" value="Unassembled WGS sequence"/>
</dbReference>
<dbReference type="InterPro" id="IPR007214">
    <property type="entry name" value="YbaK/aa-tRNA-synth-assoc-dom"/>
</dbReference>
<reference evidence="2 3" key="1">
    <citation type="submission" date="2016-10" db="EMBL/GenBank/DDBJ databases">
        <authorList>
            <person name="de Groot N.N."/>
        </authorList>
    </citation>
    <scope>NUCLEOTIDE SEQUENCE [LARGE SCALE GENOMIC DNA]</scope>
    <source>
        <strain evidence="2 3">DSM 16859</strain>
    </source>
</reference>
<dbReference type="STRING" id="64702.SAMN05443377_10798"/>
<dbReference type="PANTHER" id="PTHR30411">
    <property type="entry name" value="CYTOPLASMIC PROTEIN"/>
    <property type="match status" value="1"/>
</dbReference>
<evidence type="ECO:0000313" key="2">
    <source>
        <dbReference type="EMBL" id="SER72461.1"/>
    </source>
</evidence>
<accession>A0A1H9RI28</accession>
<proteinExistence type="predicted"/>
<dbReference type="PANTHER" id="PTHR30411:SF1">
    <property type="entry name" value="CYTOPLASMIC PROTEIN"/>
    <property type="match status" value="1"/>
</dbReference>
<dbReference type="SUPFAM" id="SSF55826">
    <property type="entry name" value="YbaK/ProRS associated domain"/>
    <property type="match status" value="1"/>
</dbReference>
<evidence type="ECO:0000259" key="1">
    <source>
        <dbReference type="Pfam" id="PF04073"/>
    </source>
</evidence>
<dbReference type="GO" id="GO:0002161">
    <property type="term" value="F:aminoacyl-tRNA deacylase activity"/>
    <property type="evidence" value="ECO:0007669"/>
    <property type="project" value="InterPro"/>
</dbReference>
<protein>
    <submittedName>
        <fullName evidence="2">Cys-tRNA(Pro) deacylase, prolyl-tRNA editing enzyme YbaK/EbsC</fullName>
    </submittedName>
</protein>
<keyword evidence="3" id="KW-1185">Reference proteome</keyword>
<organism evidence="2 3">
    <name type="scientific">Propionibacterium cyclohexanicum</name>
    <dbReference type="NCBI Taxonomy" id="64702"/>
    <lineage>
        <taxon>Bacteria</taxon>
        <taxon>Bacillati</taxon>
        <taxon>Actinomycetota</taxon>
        <taxon>Actinomycetes</taxon>
        <taxon>Propionibacteriales</taxon>
        <taxon>Propionibacteriaceae</taxon>
        <taxon>Propionibacterium</taxon>
    </lineage>
</organism>
<feature type="domain" description="YbaK/aminoacyl-tRNA synthetase-associated" evidence="1">
    <location>
        <begin position="52"/>
        <end position="174"/>
    </location>
</feature>
<dbReference type="Pfam" id="PF04073">
    <property type="entry name" value="tRNA_edit"/>
    <property type="match status" value="1"/>
</dbReference>
<evidence type="ECO:0000313" key="3">
    <source>
        <dbReference type="Proteomes" id="UP000198815"/>
    </source>
</evidence>